<dbReference type="EMBL" id="CAJNNW010004958">
    <property type="protein sequence ID" value="CAE8646946.1"/>
    <property type="molecule type" value="Genomic_DNA"/>
</dbReference>
<evidence type="ECO:0000313" key="2">
    <source>
        <dbReference type="Proteomes" id="UP000626109"/>
    </source>
</evidence>
<evidence type="ECO:0000313" key="1">
    <source>
        <dbReference type="EMBL" id="CAE8646946.1"/>
    </source>
</evidence>
<comment type="caution">
    <text evidence="1">The sequence shown here is derived from an EMBL/GenBank/DDBJ whole genome shotgun (WGS) entry which is preliminary data.</text>
</comment>
<gene>
    <name evidence="1" type="ORF">PGLA2088_LOCUS5261</name>
</gene>
<feature type="non-terminal residue" evidence="1">
    <location>
        <position position="138"/>
    </location>
</feature>
<dbReference type="Proteomes" id="UP000626109">
    <property type="component" value="Unassembled WGS sequence"/>
</dbReference>
<protein>
    <submittedName>
        <fullName evidence="1">Uncharacterized protein</fullName>
    </submittedName>
</protein>
<sequence length="138" mass="15971">ESLSLEACRLLVPPVLEHLLPAFSEELLFTRVLPNISPYDYQQIGMVLRLASGHPRALRHMQVLQVLEEYRRSAAPSVVEDEEMSSLLGRLQHQFTSDSEAPGVRRHWNHLARRRLPWHAVALQQDPWPLLSLELQRQ</sequence>
<name>A0A813I9B7_POLGL</name>
<reference evidence="1" key="1">
    <citation type="submission" date="2021-02" db="EMBL/GenBank/DDBJ databases">
        <authorList>
            <person name="Dougan E. K."/>
            <person name="Rhodes N."/>
            <person name="Thang M."/>
            <person name="Chan C."/>
        </authorList>
    </citation>
    <scope>NUCLEOTIDE SEQUENCE</scope>
</reference>
<organism evidence="1 2">
    <name type="scientific">Polarella glacialis</name>
    <name type="common">Dinoflagellate</name>
    <dbReference type="NCBI Taxonomy" id="89957"/>
    <lineage>
        <taxon>Eukaryota</taxon>
        <taxon>Sar</taxon>
        <taxon>Alveolata</taxon>
        <taxon>Dinophyceae</taxon>
        <taxon>Suessiales</taxon>
        <taxon>Suessiaceae</taxon>
        <taxon>Polarella</taxon>
    </lineage>
</organism>
<dbReference type="AlphaFoldDB" id="A0A813I9B7"/>
<proteinExistence type="predicted"/>
<accession>A0A813I9B7</accession>
<feature type="non-terminal residue" evidence="1">
    <location>
        <position position="1"/>
    </location>
</feature>